<dbReference type="Gene3D" id="2.60.200.30">
    <property type="entry name" value="Probable inorganic polyphosphate/atp-NAD kinase, domain 2"/>
    <property type="match status" value="1"/>
</dbReference>
<dbReference type="InterPro" id="IPR017437">
    <property type="entry name" value="ATP-NAD_kinase_PpnK-typ_C"/>
</dbReference>
<keyword evidence="3 6" id="KW-0521">NADP</keyword>
<dbReference type="Proteomes" id="UP000029221">
    <property type="component" value="Unassembled WGS sequence"/>
</dbReference>
<evidence type="ECO:0000313" key="7">
    <source>
        <dbReference type="EMBL" id="GAK96138.1"/>
    </source>
</evidence>
<dbReference type="GO" id="GO:0003951">
    <property type="term" value="F:NAD+ kinase activity"/>
    <property type="evidence" value="ECO:0007669"/>
    <property type="project" value="UniProtKB-UniRule"/>
</dbReference>
<dbReference type="GO" id="GO:0019674">
    <property type="term" value="P:NAD+ metabolic process"/>
    <property type="evidence" value="ECO:0007669"/>
    <property type="project" value="InterPro"/>
</dbReference>
<evidence type="ECO:0000313" key="8">
    <source>
        <dbReference type="Proteomes" id="UP000029221"/>
    </source>
</evidence>
<keyword evidence="2 6" id="KW-0418">Kinase</keyword>
<feature type="binding site" evidence="6">
    <location>
        <begin position="186"/>
        <end position="191"/>
    </location>
    <ligand>
        <name>NAD(+)</name>
        <dbReference type="ChEBI" id="CHEBI:57540"/>
    </ligand>
</feature>
<evidence type="ECO:0000256" key="5">
    <source>
        <dbReference type="ARBA" id="ARBA00047925"/>
    </source>
</evidence>
<dbReference type="PANTHER" id="PTHR20275:SF0">
    <property type="entry name" value="NAD KINASE"/>
    <property type="match status" value="1"/>
</dbReference>
<keyword evidence="6" id="KW-0547">Nucleotide-binding</keyword>
<comment type="similarity">
    <text evidence="6">Belongs to the NAD kinase family.</text>
</comment>
<keyword evidence="1 6" id="KW-0808">Transferase</keyword>
<accession>A0A090Q320</accession>
<feature type="binding site" evidence="6">
    <location>
        <position position="210"/>
    </location>
    <ligand>
        <name>NAD(+)</name>
        <dbReference type="ChEBI" id="CHEBI:57540"/>
    </ligand>
</feature>
<feature type="binding site" evidence="6">
    <location>
        <position position="77"/>
    </location>
    <ligand>
        <name>NAD(+)</name>
        <dbReference type="ChEBI" id="CHEBI:57540"/>
    </ligand>
</feature>
<evidence type="ECO:0000256" key="3">
    <source>
        <dbReference type="ARBA" id="ARBA00022857"/>
    </source>
</evidence>
<feature type="active site" description="Proton acceptor" evidence="6">
    <location>
        <position position="72"/>
    </location>
</feature>
<dbReference type="Pfam" id="PF20143">
    <property type="entry name" value="NAD_kinase_C"/>
    <property type="match status" value="1"/>
</dbReference>
<comment type="caution">
    <text evidence="6">Lacks conserved residue(s) required for the propagation of feature annotation.</text>
</comment>
<keyword evidence="8" id="KW-1185">Reference proteome</keyword>
<dbReference type="Pfam" id="PF01513">
    <property type="entry name" value="NAD_kinase"/>
    <property type="match status" value="1"/>
</dbReference>
<dbReference type="NCBIfam" id="NF002521">
    <property type="entry name" value="PRK01911.1"/>
    <property type="match status" value="1"/>
</dbReference>
<reference evidence="7" key="1">
    <citation type="journal article" date="2014" name="Genome Announc.">
        <title>Draft Genome Sequences of Marine Flavobacterium Nonlabens Strains NR17, NR24, NR27, NR32, NR33, and Ara13.</title>
        <authorList>
            <person name="Nakanishi M."/>
            <person name="Meirelles P."/>
            <person name="Suzuki R."/>
            <person name="Takatani N."/>
            <person name="Mino S."/>
            <person name="Suda W."/>
            <person name="Oshima K."/>
            <person name="Hattori M."/>
            <person name="Ohkuma M."/>
            <person name="Hosokawa M."/>
            <person name="Miyashita K."/>
            <person name="Thompson F.L."/>
            <person name="Niwa A."/>
            <person name="Sawabe T."/>
            <person name="Sawabe T."/>
        </authorList>
    </citation>
    <scope>NUCLEOTIDE SEQUENCE [LARGE SCALE GENOMIC DNA]</scope>
    <source>
        <strain evidence="7">JCM 19294</strain>
    </source>
</reference>
<evidence type="ECO:0000256" key="2">
    <source>
        <dbReference type="ARBA" id="ARBA00022777"/>
    </source>
</evidence>
<dbReference type="STRING" id="319236.BST91_10270"/>
<comment type="catalytic activity">
    <reaction evidence="5 6">
        <text>NAD(+) + ATP = ADP + NADP(+) + H(+)</text>
        <dbReference type="Rhea" id="RHEA:18629"/>
        <dbReference type="ChEBI" id="CHEBI:15378"/>
        <dbReference type="ChEBI" id="CHEBI:30616"/>
        <dbReference type="ChEBI" id="CHEBI:57540"/>
        <dbReference type="ChEBI" id="CHEBI:58349"/>
        <dbReference type="ChEBI" id="CHEBI:456216"/>
        <dbReference type="EC" id="2.7.1.23"/>
    </reaction>
</comment>
<protein>
    <recommendedName>
        <fullName evidence="6">NAD kinase</fullName>
        <ecNumber evidence="6">2.7.1.23</ecNumber>
    </recommendedName>
    <alternativeName>
        <fullName evidence="6">ATP-dependent NAD kinase</fullName>
    </alternativeName>
</protein>
<comment type="cofactor">
    <cofactor evidence="6">
        <name>a divalent metal cation</name>
        <dbReference type="ChEBI" id="CHEBI:60240"/>
    </cofactor>
</comment>
<dbReference type="EMBL" id="BBML01000001">
    <property type="protein sequence ID" value="GAK96138.1"/>
    <property type="molecule type" value="Genomic_DNA"/>
</dbReference>
<dbReference type="InterPro" id="IPR016064">
    <property type="entry name" value="NAD/diacylglycerol_kinase_sf"/>
</dbReference>
<evidence type="ECO:0000256" key="1">
    <source>
        <dbReference type="ARBA" id="ARBA00022679"/>
    </source>
</evidence>
<dbReference type="EC" id="2.7.1.23" evidence="6"/>
<feature type="binding site" evidence="6">
    <location>
        <begin position="72"/>
        <end position="73"/>
    </location>
    <ligand>
        <name>NAD(+)</name>
        <dbReference type="ChEBI" id="CHEBI:57540"/>
    </ligand>
</feature>
<dbReference type="GO" id="GO:0051287">
    <property type="term" value="F:NAD binding"/>
    <property type="evidence" value="ECO:0007669"/>
    <property type="project" value="UniProtKB-ARBA"/>
</dbReference>
<feature type="binding site" evidence="6">
    <location>
        <position position="175"/>
    </location>
    <ligand>
        <name>NAD(+)</name>
        <dbReference type="ChEBI" id="CHEBI:57540"/>
    </ligand>
</feature>
<name>A0A090Q320_9FLAO</name>
<gene>
    <name evidence="6" type="primary">nadK</name>
    <name evidence="7" type="ORF">JCM19294_2920</name>
</gene>
<dbReference type="AlphaFoldDB" id="A0A090Q320"/>
<evidence type="ECO:0000256" key="4">
    <source>
        <dbReference type="ARBA" id="ARBA00023027"/>
    </source>
</evidence>
<feature type="binding site" evidence="6">
    <location>
        <begin position="145"/>
        <end position="146"/>
    </location>
    <ligand>
        <name>NAD(+)</name>
        <dbReference type="ChEBI" id="CHEBI:57540"/>
    </ligand>
</feature>
<dbReference type="InterPro" id="IPR017438">
    <property type="entry name" value="ATP-NAD_kinase_N"/>
</dbReference>
<comment type="function">
    <text evidence="6">Involved in the regulation of the intracellular balance of NAD and NADP, and is a key enzyme in the biosynthesis of NADP. Catalyzes specifically the phosphorylation on 2'-hydroxyl of the adenosine moiety of NAD to yield NADP.</text>
</comment>
<dbReference type="GO" id="GO:0006741">
    <property type="term" value="P:NADP+ biosynthetic process"/>
    <property type="evidence" value="ECO:0007669"/>
    <property type="project" value="UniProtKB-UniRule"/>
</dbReference>
<dbReference type="PANTHER" id="PTHR20275">
    <property type="entry name" value="NAD KINASE"/>
    <property type="match status" value="1"/>
</dbReference>
<dbReference type="eggNOG" id="COG0061">
    <property type="taxonomic scope" value="Bacteria"/>
</dbReference>
<proteinExistence type="inferred from homology"/>
<sequence length="290" mass="31866">MINKVAIYGQYLHADTIAIYKQLINLLDQSGISFSVENQFKQLLQEHGVVEQSHGFTSLDDSYDLLLSIGGDGTILRAVVYIGGLDIPVIGINSGRLGFLATVQKDSLEQAIERLVNGEYTLSKRSLLTATPMGHDDLNPNFALNEVTVSRYNTTSMIQIETHLNNELLTSYWADGLIISTPTGSTGYSLSCGGPVISPSTGALVLTPIAPHNLNARPLVIPDTTEIKIKVIGREESFLTSLDNRISSFPNETEVIVKKASFTIDLVSFKDQSFIKTIRHKLLWGEDKRN</sequence>
<dbReference type="GO" id="GO:0046872">
    <property type="term" value="F:metal ion binding"/>
    <property type="evidence" value="ECO:0007669"/>
    <property type="project" value="UniProtKB-UniRule"/>
</dbReference>
<dbReference type="HAMAP" id="MF_00361">
    <property type="entry name" value="NAD_kinase"/>
    <property type="match status" value="1"/>
</dbReference>
<comment type="caution">
    <text evidence="7">The sequence shown here is derived from an EMBL/GenBank/DDBJ whole genome shotgun (WGS) entry which is preliminary data.</text>
</comment>
<keyword evidence="6" id="KW-0067">ATP-binding</keyword>
<keyword evidence="4 6" id="KW-0520">NAD</keyword>
<dbReference type="GO" id="GO:0005524">
    <property type="term" value="F:ATP binding"/>
    <property type="evidence" value="ECO:0007669"/>
    <property type="project" value="UniProtKB-KW"/>
</dbReference>
<keyword evidence="6" id="KW-0963">Cytoplasm</keyword>
<comment type="subcellular location">
    <subcellularLocation>
        <location evidence="6">Cytoplasm</location>
    </subcellularLocation>
</comment>
<dbReference type="InterPro" id="IPR002504">
    <property type="entry name" value="NADK"/>
</dbReference>
<organism evidence="7 8">
    <name type="scientific">Nonlabens tegetincola</name>
    <dbReference type="NCBI Taxonomy" id="323273"/>
    <lineage>
        <taxon>Bacteria</taxon>
        <taxon>Pseudomonadati</taxon>
        <taxon>Bacteroidota</taxon>
        <taxon>Flavobacteriia</taxon>
        <taxon>Flavobacteriales</taxon>
        <taxon>Flavobacteriaceae</taxon>
        <taxon>Nonlabens</taxon>
    </lineage>
</organism>
<dbReference type="RefSeq" id="WP_042277139.1">
    <property type="nucleotide sequence ID" value="NZ_BBML01000001.1"/>
</dbReference>
<dbReference type="Gene3D" id="3.40.50.10330">
    <property type="entry name" value="Probable inorganic polyphosphate/atp-NAD kinase, domain 1"/>
    <property type="match status" value="1"/>
</dbReference>
<evidence type="ECO:0000256" key="6">
    <source>
        <dbReference type="HAMAP-Rule" id="MF_00361"/>
    </source>
</evidence>
<dbReference type="GO" id="GO:0005737">
    <property type="term" value="C:cytoplasm"/>
    <property type="evidence" value="ECO:0007669"/>
    <property type="project" value="UniProtKB-SubCell"/>
</dbReference>
<dbReference type="SUPFAM" id="SSF111331">
    <property type="entry name" value="NAD kinase/diacylglycerol kinase-like"/>
    <property type="match status" value="1"/>
</dbReference>